<feature type="domain" description="NAC" evidence="7">
    <location>
        <begin position="9"/>
        <end position="149"/>
    </location>
</feature>
<dbReference type="GO" id="GO:0006355">
    <property type="term" value="P:regulation of DNA-templated transcription"/>
    <property type="evidence" value="ECO:0007669"/>
    <property type="project" value="InterPro"/>
</dbReference>
<keyword evidence="3" id="KW-0238">DNA-binding</keyword>
<keyword evidence="4" id="KW-0804">Transcription</keyword>
<organism evidence="8 9">
    <name type="scientific">Leersia perrieri</name>
    <dbReference type="NCBI Taxonomy" id="77586"/>
    <lineage>
        <taxon>Eukaryota</taxon>
        <taxon>Viridiplantae</taxon>
        <taxon>Streptophyta</taxon>
        <taxon>Embryophyta</taxon>
        <taxon>Tracheophyta</taxon>
        <taxon>Spermatophyta</taxon>
        <taxon>Magnoliopsida</taxon>
        <taxon>Liliopsida</taxon>
        <taxon>Poales</taxon>
        <taxon>Poaceae</taxon>
        <taxon>BOP clade</taxon>
        <taxon>Oryzoideae</taxon>
        <taxon>Oryzeae</taxon>
        <taxon>Oryzinae</taxon>
        <taxon>Leersia</taxon>
    </lineage>
</organism>
<dbReference type="Proteomes" id="UP000032180">
    <property type="component" value="Chromosome 12"/>
</dbReference>
<evidence type="ECO:0000256" key="6">
    <source>
        <dbReference type="SAM" id="MobiDB-lite"/>
    </source>
</evidence>
<dbReference type="SUPFAM" id="SSF101941">
    <property type="entry name" value="NAC domain"/>
    <property type="match status" value="1"/>
</dbReference>
<evidence type="ECO:0000313" key="9">
    <source>
        <dbReference type="Proteomes" id="UP000032180"/>
    </source>
</evidence>
<dbReference type="eggNOG" id="ENOG502RRP6">
    <property type="taxonomic scope" value="Eukaryota"/>
</dbReference>
<name>A0A0D9XYT2_9ORYZ</name>
<dbReference type="Pfam" id="PF02365">
    <property type="entry name" value="NAM"/>
    <property type="match status" value="1"/>
</dbReference>
<reference evidence="8" key="3">
    <citation type="submission" date="2015-04" db="UniProtKB">
        <authorList>
            <consortium name="EnsemblPlants"/>
        </authorList>
    </citation>
    <scope>IDENTIFICATION</scope>
</reference>
<evidence type="ECO:0000256" key="3">
    <source>
        <dbReference type="ARBA" id="ARBA00023125"/>
    </source>
</evidence>
<dbReference type="GO" id="GO:0005634">
    <property type="term" value="C:nucleus"/>
    <property type="evidence" value="ECO:0007669"/>
    <property type="project" value="UniProtKB-SubCell"/>
</dbReference>
<dbReference type="PROSITE" id="PS51005">
    <property type="entry name" value="NAC"/>
    <property type="match status" value="1"/>
</dbReference>
<keyword evidence="9" id="KW-1185">Reference proteome</keyword>
<dbReference type="InterPro" id="IPR036093">
    <property type="entry name" value="NAC_dom_sf"/>
</dbReference>
<keyword evidence="5" id="KW-0539">Nucleus</keyword>
<evidence type="ECO:0000256" key="2">
    <source>
        <dbReference type="ARBA" id="ARBA00023015"/>
    </source>
</evidence>
<dbReference type="InterPro" id="IPR003441">
    <property type="entry name" value="NAC-dom"/>
</dbReference>
<accession>A0A0D9XYT2</accession>
<dbReference type="AlphaFoldDB" id="A0A0D9XYT2"/>
<evidence type="ECO:0000259" key="7">
    <source>
        <dbReference type="PROSITE" id="PS51005"/>
    </source>
</evidence>
<protein>
    <recommendedName>
        <fullName evidence="7">NAC domain-containing protein</fullName>
    </recommendedName>
</protein>
<dbReference type="HOGENOM" id="CLU_049678_1_0_1"/>
<dbReference type="GO" id="GO:0003677">
    <property type="term" value="F:DNA binding"/>
    <property type="evidence" value="ECO:0007669"/>
    <property type="project" value="UniProtKB-KW"/>
</dbReference>
<feature type="region of interest" description="Disordered" evidence="6">
    <location>
        <begin position="274"/>
        <end position="314"/>
    </location>
</feature>
<reference evidence="8 9" key="1">
    <citation type="submission" date="2012-08" db="EMBL/GenBank/DDBJ databases">
        <title>Oryza genome evolution.</title>
        <authorList>
            <person name="Wing R.A."/>
        </authorList>
    </citation>
    <scope>NUCLEOTIDE SEQUENCE</scope>
</reference>
<dbReference type="Gramene" id="LPERR12G08380.1">
    <property type="protein sequence ID" value="LPERR12G08380.1"/>
    <property type="gene ID" value="LPERR12G08380"/>
</dbReference>
<reference evidence="9" key="2">
    <citation type="submission" date="2013-12" db="EMBL/GenBank/DDBJ databases">
        <authorList>
            <person name="Yu Y."/>
            <person name="Lee S."/>
            <person name="de Baynast K."/>
            <person name="Wissotski M."/>
            <person name="Liu L."/>
            <person name="Talag J."/>
            <person name="Goicoechea J."/>
            <person name="Angelova A."/>
            <person name="Jetty R."/>
            <person name="Kudrna D."/>
            <person name="Golser W."/>
            <person name="Rivera L."/>
            <person name="Zhang J."/>
            <person name="Wing R."/>
        </authorList>
    </citation>
    <scope>NUCLEOTIDE SEQUENCE</scope>
</reference>
<evidence type="ECO:0000256" key="1">
    <source>
        <dbReference type="ARBA" id="ARBA00004123"/>
    </source>
</evidence>
<dbReference type="Gene3D" id="2.170.150.80">
    <property type="entry name" value="NAC domain"/>
    <property type="match status" value="1"/>
</dbReference>
<sequence length="389" mass="42914">MATNLDFLLEAGYRFSPSPQEVVTFYLPRLVANITDPYIHIADVYAAEPKDLARDFAPVASSSNGDRWFFTQCRRIKGRVQRTAGGGTWVSQSNKDIKNTAGSKIGETKNFRFKNNDRKNTDWLMDEYHLCRGQQAGDLEPVVCRIYVSPRAASDSAVHQESAALPRPQEVAAPLVPAPATITQKQQQAAPVKRPAASAQIANKPLPRQELAPPLVPAPTTLMKQQVAPLKRPAVLAPVVETPPCSKKMRGPASAMPSRRVMAPLTPLPPMPTYRAIDPFEQPPQPLPQESSNQKPVDAAPAPKENGAERDNEVNDFAELEKLLFPDGVEVALPVASDEEPHYFSNEDMDDLWRLMDDKIEEAANADNGSEGDDMSEFARLLEEELFPN</sequence>
<keyword evidence="2" id="KW-0805">Transcription regulation</keyword>
<evidence type="ECO:0000313" key="8">
    <source>
        <dbReference type="EnsemblPlants" id="LPERR12G08380.1"/>
    </source>
</evidence>
<dbReference type="PANTHER" id="PTHR31989">
    <property type="entry name" value="NAC DOMAIN-CONTAINING PROTEIN 82-RELATED"/>
    <property type="match status" value="1"/>
</dbReference>
<evidence type="ECO:0000256" key="5">
    <source>
        <dbReference type="ARBA" id="ARBA00023242"/>
    </source>
</evidence>
<comment type="subcellular location">
    <subcellularLocation>
        <location evidence="1">Nucleus</location>
    </subcellularLocation>
</comment>
<evidence type="ECO:0000256" key="4">
    <source>
        <dbReference type="ARBA" id="ARBA00023163"/>
    </source>
</evidence>
<dbReference type="EnsemblPlants" id="LPERR12G08380.1">
    <property type="protein sequence ID" value="LPERR12G08380.1"/>
    <property type="gene ID" value="LPERR12G08380"/>
</dbReference>
<proteinExistence type="predicted"/>